<dbReference type="PANTHER" id="PTHR45138">
    <property type="entry name" value="REGULATORY COMPONENTS OF SENSORY TRANSDUCTION SYSTEM"/>
    <property type="match status" value="1"/>
</dbReference>
<feature type="transmembrane region" description="Helical" evidence="2">
    <location>
        <begin position="177"/>
        <end position="198"/>
    </location>
</feature>
<dbReference type="EMBL" id="JACHVX010000005">
    <property type="protein sequence ID" value="MBB2924567.1"/>
    <property type="molecule type" value="Genomic_DNA"/>
</dbReference>
<dbReference type="RefSeq" id="WP_183297343.1">
    <property type="nucleotide sequence ID" value="NZ_JACHVX010000005.1"/>
</dbReference>
<evidence type="ECO:0000259" key="3">
    <source>
        <dbReference type="PROSITE" id="PS50887"/>
    </source>
</evidence>
<evidence type="ECO:0000313" key="5">
    <source>
        <dbReference type="Proteomes" id="UP000518206"/>
    </source>
</evidence>
<dbReference type="Proteomes" id="UP000518206">
    <property type="component" value="Unassembled WGS sequence"/>
</dbReference>
<keyword evidence="2" id="KW-0472">Membrane</keyword>
<reference evidence="4 5" key="2">
    <citation type="submission" date="2020-08" db="EMBL/GenBank/DDBJ databases">
        <authorList>
            <person name="Partida-Martinez L."/>
            <person name="Huntemann M."/>
            <person name="Clum A."/>
            <person name="Wang J."/>
            <person name="Palaniappan K."/>
            <person name="Ritter S."/>
            <person name="Chen I.-M."/>
            <person name="Stamatis D."/>
            <person name="Reddy T."/>
            <person name="O'Malley R."/>
            <person name="Daum C."/>
            <person name="Shapiro N."/>
            <person name="Ivanova N."/>
            <person name="Kyrpides N."/>
            <person name="Woyke T."/>
        </authorList>
    </citation>
    <scope>NUCLEOTIDE SEQUENCE [LARGE SCALE GENOMIC DNA]</scope>
    <source>
        <strain evidence="4 5">RAS26</strain>
    </source>
</reference>
<feature type="transmembrane region" description="Helical" evidence="2">
    <location>
        <begin position="55"/>
        <end position="77"/>
    </location>
</feature>
<dbReference type="InterPro" id="IPR043128">
    <property type="entry name" value="Rev_trsase/Diguanyl_cyclase"/>
</dbReference>
<keyword evidence="2" id="KW-1133">Transmembrane helix</keyword>
<dbReference type="CDD" id="cd01949">
    <property type="entry name" value="GGDEF"/>
    <property type="match status" value="1"/>
</dbReference>
<evidence type="ECO:0000256" key="2">
    <source>
        <dbReference type="SAM" id="Phobius"/>
    </source>
</evidence>
<feature type="domain" description="GGDEF" evidence="3">
    <location>
        <begin position="238"/>
        <end position="363"/>
    </location>
</feature>
<dbReference type="InterPro" id="IPR050469">
    <property type="entry name" value="Diguanylate_Cyclase"/>
</dbReference>
<feature type="transmembrane region" description="Helical" evidence="2">
    <location>
        <begin position="84"/>
        <end position="102"/>
    </location>
</feature>
<feature type="transmembrane region" description="Helical" evidence="2">
    <location>
        <begin position="108"/>
        <end position="128"/>
    </location>
</feature>
<comment type="caution">
    <text evidence="4">The sequence shown here is derived from an EMBL/GenBank/DDBJ whole genome shotgun (WGS) entry which is preliminary data.</text>
</comment>
<dbReference type="NCBIfam" id="TIGR00254">
    <property type="entry name" value="GGDEF"/>
    <property type="match status" value="1"/>
</dbReference>
<sequence>MSGSEATGTAVGALPDRGRTAPGHGPGRSGPPEPRVLRLARTAPGWMRRGGLAVLGGRVLLLSAGAIVVLASPFLNLTPGMTRALGLVSAGMLAVVGAVRLVPWDRLGPSAVVAFPVANLLAVGVLGLASGRGQIAFAGVLTLSFVYAGVFLPVRVGLLLVPLAWAAYCAMVPQVDAVVVVRLAINAAVWVAVMYALAAMTAYQRAVAEQLATATRTDALTELGNRRGLDRRLERLAAHDTVVVCDLDHFKDVNDRDGHAAGDEVLGRFAATVQGVLGPDDYAARYGGEEFVLVLHRAAADDATALLGALRDRWRASGAGVTFSAGIAHADGTHAPQQVLAAADVALYEAKAAGRDRFRTAPCPDALPSVPTQRSGD</sequence>
<dbReference type="PANTHER" id="PTHR45138:SF24">
    <property type="entry name" value="DIGUANYLATE CYCLASE DGCC-RELATED"/>
    <property type="match status" value="1"/>
</dbReference>
<dbReference type="SMART" id="SM00267">
    <property type="entry name" value="GGDEF"/>
    <property type="match status" value="1"/>
</dbReference>
<evidence type="ECO:0000256" key="1">
    <source>
        <dbReference type="SAM" id="MobiDB-lite"/>
    </source>
</evidence>
<dbReference type="GO" id="GO:0043709">
    <property type="term" value="P:cell adhesion involved in single-species biofilm formation"/>
    <property type="evidence" value="ECO:0007669"/>
    <property type="project" value="TreeGrafter"/>
</dbReference>
<proteinExistence type="predicted"/>
<dbReference type="SUPFAM" id="SSF55073">
    <property type="entry name" value="Nucleotide cyclase"/>
    <property type="match status" value="1"/>
</dbReference>
<dbReference type="Gene3D" id="3.30.70.270">
    <property type="match status" value="1"/>
</dbReference>
<dbReference type="GO" id="GO:1902201">
    <property type="term" value="P:negative regulation of bacterial-type flagellum-dependent cell motility"/>
    <property type="evidence" value="ECO:0007669"/>
    <property type="project" value="TreeGrafter"/>
</dbReference>
<feature type="transmembrane region" description="Helical" evidence="2">
    <location>
        <begin position="135"/>
        <end position="165"/>
    </location>
</feature>
<dbReference type="PROSITE" id="PS50887">
    <property type="entry name" value="GGDEF"/>
    <property type="match status" value="1"/>
</dbReference>
<dbReference type="Pfam" id="PF00990">
    <property type="entry name" value="GGDEF"/>
    <property type="match status" value="1"/>
</dbReference>
<feature type="region of interest" description="Disordered" evidence="1">
    <location>
        <begin position="1"/>
        <end position="35"/>
    </location>
</feature>
<dbReference type="GO" id="GO:0052621">
    <property type="term" value="F:diguanylate cyclase activity"/>
    <property type="evidence" value="ECO:0007669"/>
    <property type="project" value="TreeGrafter"/>
</dbReference>
<evidence type="ECO:0000313" key="4">
    <source>
        <dbReference type="EMBL" id="MBB2924567.1"/>
    </source>
</evidence>
<name>A0A7W4UI30_9CELL</name>
<gene>
    <name evidence="4" type="ORF">FHR80_003500</name>
</gene>
<dbReference type="InterPro" id="IPR000160">
    <property type="entry name" value="GGDEF_dom"/>
</dbReference>
<reference evidence="4 5" key="1">
    <citation type="submission" date="2020-08" db="EMBL/GenBank/DDBJ databases">
        <title>The Agave Microbiome: Exploring the role of microbial communities in plant adaptations to desert environments.</title>
        <authorList>
            <person name="Partida-Martinez L.P."/>
        </authorList>
    </citation>
    <scope>NUCLEOTIDE SEQUENCE [LARGE SCALE GENOMIC DNA]</scope>
    <source>
        <strain evidence="4 5">RAS26</strain>
    </source>
</reference>
<keyword evidence="2" id="KW-0812">Transmembrane</keyword>
<organism evidence="4 5">
    <name type="scientific">Cellulomonas cellasea</name>
    <dbReference type="NCBI Taxonomy" id="43670"/>
    <lineage>
        <taxon>Bacteria</taxon>
        <taxon>Bacillati</taxon>
        <taxon>Actinomycetota</taxon>
        <taxon>Actinomycetes</taxon>
        <taxon>Micrococcales</taxon>
        <taxon>Cellulomonadaceae</taxon>
        <taxon>Cellulomonas</taxon>
    </lineage>
</organism>
<accession>A0A7W4UI30</accession>
<protein>
    <submittedName>
        <fullName evidence="4">Diguanylate cyclase (GGDEF)-like protein</fullName>
    </submittedName>
</protein>
<dbReference type="InterPro" id="IPR029787">
    <property type="entry name" value="Nucleotide_cyclase"/>
</dbReference>
<dbReference type="GO" id="GO:0005886">
    <property type="term" value="C:plasma membrane"/>
    <property type="evidence" value="ECO:0007669"/>
    <property type="project" value="TreeGrafter"/>
</dbReference>
<dbReference type="AlphaFoldDB" id="A0A7W4UI30"/>